<proteinExistence type="predicted"/>
<evidence type="ECO:0000313" key="3">
    <source>
        <dbReference type="Proteomes" id="UP001140949"/>
    </source>
</evidence>
<dbReference type="AlphaFoldDB" id="A0AAX6FWY2"/>
<keyword evidence="3" id="KW-1185">Reference proteome</keyword>
<dbReference type="EMBL" id="JANAVB010006198">
    <property type="protein sequence ID" value="KAJ6845599.1"/>
    <property type="molecule type" value="Genomic_DNA"/>
</dbReference>
<name>A0AAX6FWY2_IRIPA</name>
<evidence type="ECO:0000313" key="1">
    <source>
        <dbReference type="EMBL" id="KAJ6820703.1"/>
    </source>
</evidence>
<reference evidence="1" key="2">
    <citation type="submission" date="2023-04" db="EMBL/GenBank/DDBJ databases">
        <authorList>
            <person name="Bruccoleri R.E."/>
            <person name="Oakeley E.J."/>
            <person name="Faust A.-M."/>
            <person name="Dessus-Babus S."/>
            <person name="Altorfer M."/>
            <person name="Burckhardt D."/>
            <person name="Oertli M."/>
            <person name="Naumann U."/>
            <person name="Petersen F."/>
            <person name="Wong J."/>
        </authorList>
    </citation>
    <scope>NUCLEOTIDE SEQUENCE</scope>
    <source>
        <strain evidence="1">GSM-AAB239-AS_SAM_17_03QT</strain>
        <tissue evidence="1">Leaf</tissue>
    </source>
</reference>
<comment type="caution">
    <text evidence="1">The sequence shown here is derived from an EMBL/GenBank/DDBJ whole genome shotgun (WGS) entry which is preliminary data.</text>
</comment>
<sequence length="90" mass="10008">MRGGRRCTGWDVLGHRVCDERLVDLGIGNYRWLTGGRAVPIERRTLKAPVRRGAHQGCDPGQGSSQRIRLVECAGGGRANGRRQWWIEVG</sequence>
<gene>
    <name evidence="2" type="ORF">M6B38_287815</name>
    <name evidence="1" type="ORF">M6B38_396400</name>
</gene>
<dbReference type="EMBL" id="JANAVB010025301">
    <property type="protein sequence ID" value="KAJ6820703.1"/>
    <property type="molecule type" value="Genomic_DNA"/>
</dbReference>
<dbReference type="Proteomes" id="UP001140949">
    <property type="component" value="Unassembled WGS sequence"/>
</dbReference>
<accession>A0AAX6FWY2</accession>
<protein>
    <submittedName>
        <fullName evidence="1">Pollen-specific leucine-rich repeat extensin-like protein 3</fullName>
    </submittedName>
</protein>
<reference evidence="1" key="1">
    <citation type="journal article" date="2023" name="GigaByte">
        <title>Genome assembly of the bearded iris, Iris pallida Lam.</title>
        <authorList>
            <person name="Bruccoleri R.E."/>
            <person name="Oakeley E.J."/>
            <person name="Faust A.M.E."/>
            <person name="Altorfer M."/>
            <person name="Dessus-Babus S."/>
            <person name="Burckhardt D."/>
            <person name="Oertli M."/>
            <person name="Naumann U."/>
            <person name="Petersen F."/>
            <person name="Wong J."/>
        </authorList>
    </citation>
    <scope>NUCLEOTIDE SEQUENCE</scope>
    <source>
        <strain evidence="1">GSM-AAB239-AS_SAM_17_03QT</strain>
    </source>
</reference>
<evidence type="ECO:0000313" key="2">
    <source>
        <dbReference type="EMBL" id="KAJ6845599.1"/>
    </source>
</evidence>
<organism evidence="1 3">
    <name type="scientific">Iris pallida</name>
    <name type="common">Sweet iris</name>
    <dbReference type="NCBI Taxonomy" id="29817"/>
    <lineage>
        <taxon>Eukaryota</taxon>
        <taxon>Viridiplantae</taxon>
        <taxon>Streptophyta</taxon>
        <taxon>Embryophyta</taxon>
        <taxon>Tracheophyta</taxon>
        <taxon>Spermatophyta</taxon>
        <taxon>Magnoliopsida</taxon>
        <taxon>Liliopsida</taxon>
        <taxon>Asparagales</taxon>
        <taxon>Iridaceae</taxon>
        <taxon>Iridoideae</taxon>
        <taxon>Irideae</taxon>
        <taxon>Iris</taxon>
    </lineage>
</organism>